<dbReference type="Gene3D" id="3.10.100.10">
    <property type="entry name" value="Mannose-Binding Protein A, subunit A"/>
    <property type="match status" value="1"/>
</dbReference>
<dbReference type="EMBL" id="CAWUFR010000045">
    <property type="protein sequence ID" value="CAK6960494.1"/>
    <property type="molecule type" value="Genomic_DNA"/>
</dbReference>
<dbReference type="InterPro" id="IPR016186">
    <property type="entry name" value="C-type_lectin-like/link_sf"/>
</dbReference>
<dbReference type="Proteomes" id="UP001314229">
    <property type="component" value="Unassembled WGS sequence"/>
</dbReference>
<dbReference type="InterPro" id="IPR016187">
    <property type="entry name" value="CTDL_fold"/>
</dbReference>
<protein>
    <submittedName>
        <fullName evidence="2">Uncharacterized protein LOC128366813</fullName>
    </submittedName>
</protein>
<dbReference type="SMART" id="SM00034">
    <property type="entry name" value="CLECT"/>
    <property type="match status" value="1"/>
</dbReference>
<dbReference type="PANTHER" id="PTHR45784:SF3">
    <property type="entry name" value="C-TYPE LECTIN DOMAIN FAMILY 4 MEMBER K-LIKE-RELATED"/>
    <property type="match status" value="1"/>
</dbReference>
<keyword evidence="3" id="KW-1185">Reference proteome</keyword>
<comment type="caution">
    <text evidence="2">The sequence shown here is derived from an EMBL/GenBank/DDBJ whole genome shotgun (WGS) entry which is preliminary data.</text>
</comment>
<dbReference type="SUPFAM" id="SSF56436">
    <property type="entry name" value="C-type lectin-like"/>
    <property type="match status" value="1"/>
</dbReference>
<name>A0AAV1NNX7_SCOSC</name>
<dbReference type="InterPro" id="IPR001304">
    <property type="entry name" value="C-type_lectin-like"/>
</dbReference>
<dbReference type="PANTHER" id="PTHR45784">
    <property type="entry name" value="C-TYPE LECTIN DOMAIN FAMILY 20 MEMBER A-RELATED"/>
    <property type="match status" value="1"/>
</dbReference>
<dbReference type="AlphaFoldDB" id="A0AAV1NNX7"/>
<proteinExistence type="predicted"/>
<reference evidence="2 3" key="1">
    <citation type="submission" date="2024-01" db="EMBL/GenBank/DDBJ databases">
        <authorList>
            <person name="Alioto T."/>
            <person name="Alioto T."/>
            <person name="Gomez Garrido J."/>
        </authorList>
    </citation>
    <scope>NUCLEOTIDE SEQUENCE [LARGE SCALE GENOMIC DNA]</scope>
</reference>
<accession>A0AAV1NNX7</accession>
<evidence type="ECO:0000313" key="2">
    <source>
        <dbReference type="EMBL" id="CAK6960494.1"/>
    </source>
</evidence>
<sequence>MPPDNNQDLTSGNLILIQENMTWFEAMSYCREHHVDLVHITTGDIQKKVAEKARNATSAYVWLGLRYTCNFDFWFWTSSATGCYQNWAPGEGSEVKYDCGVTGAIQATGGQQWVVLPEAEKLNFICHACAG</sequence>
<feature type="domain" description="C-type lectin" evidence="1">
    <location>
        <begin position="18"/>
        <end position="127"/>
    </location>
</feature>
<dbReference type="PROSITE" id="PS50041">
    <property type="entry name" value="C_TYPE_LECTIN_2"/>
    <property type="match status" value="1"/>
</dbReference>
<dbReference type="CDD" id="cd00037">
    <property type="entry name" value="CLECT"/>
    <property type="match status" value="1"/>
</dbReference>
<dbReference type="Pfam" id="PF00059">
    <property type="entry name" value="Lectin_C"/>
    <property type="match status" value="1"/>
</dbReference>
<organism evidence="2 3">
    <name type="scientific">Scomber scombrus</name>
    <name type="common">Atlantic mackerel</name>
    <name type="synonym">Scomber vernalis</name>
    <dbReference type="NCBI Taxonomy" id="13677"/>
    <lineage>
        <taxon>Eukaryota</taxon>
        <taxon>Metazoa</taxon>
        <taxon>Chordata</taxon>
        <taxon>Craniata</taxon>
        <taxon>Vertebrata</taxon>
        <taxon>Euteleostomi</taxon>
        <taxon>Actinopterygii</taxon>
        <taxon>Neopterygii</taxon>
        <taxon>Teleostei</taxon>
        <taxon>Neoteleostei</taxon>
        <taxon>Acanthomorphata</taxon>
        <taxon>Pelagiaria</taxon>
        <taxon>Scombriformes</taxon>
        <taxon>Scombridae</taxon>
        <taxon>Scomber</taxon>
    </lineage>
</organism>
<evidence type="ECO:0000259" key="1">
    <source>
        <dbReference type="PROSITE" id="PS50041"/>
    </source>
</evidence>
<evidence type="ECO:0000313" key="3">
    <source>
        <dbReference type="Proteomes" id="UP001314229"/>
    </source>
</evidence>
<gene>
    <name evidence="2" type="ORF">FSCOSCO3_A010423</name>
</gene>